<reference evidence="2" key="1">
    <citation type="submission" date="2018-02" db="EMBL/GenBank/DDBJ databases">
        <title>Rhizophora mucronata_Transcriptome.</title>
        <authorList>
            <person name="Meera S.P."/>
            <person name="Sreeshan A."/>
            <person name="Augustine A."/>
        </authorList>
    </citation>
    <scope>NUCLEOTIDE SEQUENCE</scope>
    <source>
        <tissue evidence="2">Leaf</tissue>
    </source>
</reference>
<proteinExistence type="predicted"/>
<keyword evidence="2" id="KW-0808">Transferase</keyword>
<protein>
    <submittedName>
        <fullName evidence="2">1 2-diacylglycerol 3-beta-galactosyltransferase</fullName>
    </submittedName>
    <submittedName>
        <fullName evidence="1">Monogalactosyldiacylglycerol synthase 2ic-like</fullName>
    </submittedName>
</protein>
<evidence type="ECO:0000313" key="2">
    <source>
        <dbReference type="EMBL" id="MBW95642.1"/>
    </source>
</evidence>
<dbReference type="EMBL" id="GGEC01015159">
    <property type="protein sequence ID" value="MBW95642.1"/>
    <property type="molecule type" value="Transcribed_RNA"/>
</dbReference>
<name>A0A2P2JQA0_RHIMU</name>
<dbReference type="AlphaFoldDB" id="A0A2P2JQA0"/>
<dbReference type="EMBL" id="GGEC01015158">
    <property type="protein sequence ID" value="MBW95641.1"/>
    <property type="molecule type" value="Transcribed_RNA"/>
</dbReference>
<dbReference type="GO" id="GO:0016757">
    <property type="term" value="F:glycosyltransferase activity"/>
    <property type="evidence" value="ECO:0007669"/>
    <property type="project" value="UniProtKB-KW"/>
</dbReference>
<sequence>MEACVSQYISKMDTQLLSSRNCCLLCQGSGSWSNGVQARHHHQCSSSNAAYSSLGT</sequence>
<keyword evidence="2" id="KW-0328">Glycosyltransferase</keyword>
<accession>A0A2P2JQA0</accession>
<evidence type="ECO:0000313" key="1">
    <source>
        <dbReference type="EMBL" id="MBW95641.1"/>
    </source>
</evidence>
<organism evidence="2">
    <name type="scientific">Rhizophora mucronata</name>
    <name type="common">Asiatic mangrove</name>
    <dbReference type="NCBI Taxonomy" id="61149"/>
    <lineage>
        <taxon>Eukaryota</taxon>
        <taxon>Viridiplantae</taxon>
        <taxon>Streptophyta</taxon>
        <taxon>Embryophyta</taxon>
        <taxon>Tracheophyta</taxon>
        <taxon>Spermatophyta</taxon>
        <taxon>Magnoliopsida</taxon>
        <taxon>eudicotyledons</taxon>
        <taxon>Gunneridae</taxon>
        <taxon>Pentapetalae</taxon>
        <taxon>rosids</taxon>
        <taxon>fabids</taxon>
        <taxon>Malpighiales</taxon>
        <taxon>Rhizophoraceae</taxon>
        <taxon>Rhizophora</taxon>
    </lineage>
</organism>